<keyword evidence="1" id="KW-0285">Flavoprotein</keyword>
<accession>A0A934WAD8</accession>
<name>A0A934WAD8_9BURK</name>
<dbReference type="Gene3D" id="1.20.140.10">
    <property type="entry name" value="Butyryl-CoA Dehydrogenase, subunit A, domain 3"/>
    <property type="match status" value="1"/>
</dbReference>
<dbReference type="EMBL" id="JAEPBG010000025">
    <property type="protein sequence ID" value="MBK4738699.1"/>
    <property type="molecule type" value="Genomic_DNA"/>
</dbReference>
<sequence length="70" mass="7441">MQQRCPSVCRCGQRRRKLAYAGCAVDAVEAMELRALAAQVAGQSPGIAPSIGKVLGSELRQNLTELAVEI</sequence>
<comment type="caution">
    <text evidence="3">The sequence shown here is derived from an EMBL/GenBank/DDBJ whole genome shotgun (WGS) entry which is preliminary data.</text>
</comment>
<reference evidence="3" key="1">
    <citation type="submission" date="2021-01" db="EMBL/GenBank/DDBJ databases">
        <title>Genome sequence of strain Noviherbaspirillum sp. DKR-6.</title>
        <authorList>
            <person name="Chaudhary D.K."/>
        </authorList>
    </citation>
    <scope>NUCLEOTIDE SEQUENCE</scope>
    <source>
        <strain evidence="3">DKR-6</strain>
    </source>
</reference>
<gene>
    <name evidence="3" type="ORF">JJB74_29150</name>
</gene>
<dbReference type="AlphaFoldDB" id="A0A934WAD8"/>
<evidence type="ECO:0000259" key="2">
    <source>
        <dbReference type="Pfam" id="PF00441"/>
    </source>
</evidence>
<evidence type="ECO:0000313" key="4">
    <source>
        <dbReference type="Proteomes" id="UP000622890"/>
    </source>
</evidence>
<proteinExistence type="predicted"/>
<evidence type="ECO:0000313" key="3">
    <source>
        <dbReference type="EMBL" id="MBK4738699.1"/>
    </source>
</evidence>
<dbReference type="Pfam" id="PF00441">
    <property type="entry name" value="Acyl-CoA_dh_1"/>
    <property type="match status" value="1"/>
</dbReference>
<dbReference type="GO" id="GO:0016627">
    <property type="term" value="F:oxidoreductase activity, acting on the CH-CH group of donors"/>
    <property type="evidence" value="ECO:0007669"/>
    <property type="project" value="InterPro"/>
</dbReference>
<dbReference type="SUPFAM" id="SSF47203">
    <property type="entry name" value="Acyl-CoA dehydrogenase C-terminal domain-like"/>
    <property type="match status" value="1"/>
</dbReference>
<dbReference type="InterPro" id="IPR036250">
    <property type="entry name" value="AcylCo_DH-like_C"/>
</dbReference>
<feature type="domain" description="Acyl-CoA dehydrogenase/oxidase C-terminal" evidence="2">
    <location>
        <begin position="15"/>
        <end position="70"/>
    </location>
</feature>
<dbReference type="RefSeq" id="WP_200598069.1">
    <property type="nucleotide sequence ID" value="NZ_JAEPBG010000025.1"/>
</dbReference>
<dbReference type="InterPro" id="IPR009075">
    <property type="entry name" value="AcylCo_DH/oxidase_C"/>
</dbReference>
<protein>
    <recommendedName>
        <fullName evidence="2">Acyl-CoA dehydrogenase/oxidase C-terminal domain-containing protein</fullName>
    </recommendedName>
</protein>
<evidence type="ECO:0000256" key="1">
    <source>
        <dbReference type="ARBA" id="ARBA00022630"/>
    </source>
</evidence>
<organism evidence="3 4">
    <name type="scientific">Noviherbaspirillum pedocola</name>
    <dbReference type="NCBI Taxonomy" id="2801341"/>
    <lineage>
        <taxon>Bacteria</taxon>
        <taxon>Pseudomonadati</taxon>
        <taxon>Pseudomonadota</taxon>
        <taxon>Betaproteobacteria</taxon>
        <taxon>Burkholderiales</taxon>
        <taxon>Oxalobacteraceae</taxon>
        <taxon>Noviherbaspirillum</taxon>
    </lineage>
</organism>
<dbReference type="Proteomes" id="UP000622890">
    <property type="component" value="Unassembled WGS sequence"/>
</dbReference>
<keyword evidence="4" id="KW-1185">Reference proteome</keyword>